<evidence type="ECO:0000259" key="2">
    <source>
        <dbReference type="PROSITE" id="PS51898"/>
    </source>
</evidence>
<keyword evidence="4" id="KW-1185">Reference proteome</keyword>
<sequence>MIEPEQATGGAAARTYNRLKSKRRRQEQVLEMIADDLPTLLCGDLDVVVPDPLVEKWVSVINKKEGSSIYDVRDQMNFLASSLERGAQQLGWKVSPLSPIRLLRREASPFTVDSFSNLSEFRIWQADIESRLKLLDFGGERQNEALTRGRNAEHTSWGLVLYSAVTRDAMLNKKYLNSLPLFIDTLCLGKGMAWITFFDQDEQEEKDVANSIRWRWIISPSSLALLLRHISSFGHPRIKNAVEAQRYTQQSWQAMCKLFGVESKSLSNVVSMLGTAFAFQLPSYLVGSLRGRHVSTSLPERRWRQLLLGGRNLLADSEEGPSAAIELGAKRITINPDFDKISSLHNSADILKSLSGAVYKRRNERRLSHSELTQRLSSIEAEAAAAAPIIHVISLWTIQLHREKLKPSTIYRYLSAIARSLFLTVGGSAVKPEHALELSKAYDEIIEQAKTQKSKRYRQVVLARFHRFLVLECDFPAVNIGSNDTGLITGNSDANIISEKEYELICAAILSPGHSSLIRICYWIFVLGYRAGLRISEALSVQLADIIMPDSSFDGAELVLIVRQNAFVDTKAYDSRRLLPLHLLLTEPELVAFREFCQFRRATNANRRTMLFREGRDESAPLMDNIVHPIIHGAMRAVTGDQKLRFQHLRHTFANNLLMAYHGVVPPWPHPQHLEKIIGELNATYTRTGLYFISQLTGHQSPYTTLTDYLHCIELLQQHYCNLPVEWGAGPSGVVPPEKQLDAFLGILNIKQSRIRKWKERYGNDCGEWLLRAFPKVMVGRLSQDTVALYGAPRIQISEFRTLDRLSLSEVEAIVFAERKAPDELDRVFRLESGSCEKLLASYSNFLYIPSKNKKNDFRHTRPSVYAEDKKKHFKDNKIHRALIPLSPPRSHAHKKISEAVFSKIFQDFDPGDDSMIIHEHLRIFHNGHRARDGYIYIRNAASGIGFIKWLLSLYHGYHVSVNVTGASLSDVPIKEQILYWEKGLLNYTKRTEVRLEKEGKIKRHRYGTAFIKIRASTIKTQKISTEVDNSWAVRYALLMACVIIASIRNSKARIIPASKSVLGQG</sequence>
<keyword evidence="1" id="KW-0233">DNA recombination</keyword>
<comment type="caution">
    <text evidence="3">The sequence shown here is derived from an EMBL/GenBank/DDBJ whole genome shotgun (WGS) entry which is preliminary data.</text>
</comment>
<dbReference type="InterPro" id="IPR002104">
    <property type="entry name" value="Integrase_catalytic"/>
</dbReference>
<dbReference type="InterPro" id="IPR011010">
    <property type="entry name" value="DNA_brk_join_enz"/>
</dbReference>
<organism evidence="3 4">
    <name type="scientific">Zhongshania guokunii</name>
    <dbReference type="NCBI Taxonomy" id="641783"/>
    <lineage>
        <taxon>Bacteria</taxon>
        <taxon>Pseudomonadati</taxon>
        <taxon>Pseudomonadota</taxon>
        <taxon>Gammaproteobacteria</taxon>
        <taxon>Cellvibrionales</taxon>
        <taxon>Spongiibacteraceae</taxon>
        <taxon>Zhongshania</taxon>
    </lineage>
</organism>
<protein>
    <recommendedName>
        <fullName evidence="2">Tyr recombinase domain-containing protein</fullName>
    </recommendedName>
</protein>
<accession>A0ABV3U9T2</accession>
<dbReference type="Gene3D" id="1.10.443.10">
    <property type="entry name" value="Intergrase catalytic core"/>
    <property type="match status" value="1"/>
</dbReference>
<proteinExistence type="predicted"/>
<evidence type="ECO:0000313" key="4">
    <source>
        <dbReference type="Proteomes" id="UP001557485"/>
    </source>
</evidence>
<evidence type="ECO:0000313" key="3">
    <source>
        <dbReference type="EMBL" id="MEX1670510.1"/>
    </source>
</evidence>
<reference evidence="3 4" key="1">
    <citation type="journal article" date="2011" name="Int. J. Syst. Evol. Microbiol.">
        <title>Zhongshania antarctica gen. nov., sp. nov. and Zhongshania guokunii sp. nov., gammaproteobacteria respectively isolated from coastal attached (fast) ice and surface seawater of the Antarctic.</title>
        <authorList>
            <person name="Li H.J."/>
            <person name="Zhang X.Y."/>
            <person name="Chen C.X."/>
            <person name="Zhang Y.J."/>
            <person name="Gao Z.M."/>
            <person name="Yu Y."/>
            <person name="Chen X.L."/>
            <person name="Chen B."/>
            <person name="Zhang Y.Z."/>
        </authorList>
    </citation>
    <scope>NUCLEOTIDE SEQUENCE [LARGE SCALE GENOMIC DNA]</scope>
    <source>
        <strain evidence="3 4">ZS6-22T</strain>
    </source>
</reference>
<dbReference type="RefSeq" id="WP_368382833.1">
    <property type="nucleotide sequence ID" value="NZ_JBFRYA010000017.1"/>
</dbReference>
<dbReference type="InterPro" id="IPR013762">
    <property type="entry name" value="Integrase-like_cat_sf"/>
</dbReference>
<gene>
    <name evidence="3" type="ORF">AB4876_16440</name>
</gene>
<dbReference type="Proteomes" id="UP001557485">
    <property type="component" value="Unassembled WGS sequence"/>
</dbReference>
<dbReference type="PROSITE" id="PS51898">
    <property type="entry name" value="TYR_RECOMBINASE"/>
    <property type="match status" value="1"/>
</dbReference>
<name>A0ABV3U9T2_9GAMM</name>
<evidence type="ECO:0000256" key="1">
    <source>
        <dbReference type="ARBA" id="ARBA00023172"/>
    </source>
</evidence>
<dbReference type="SUPFAM" id="SSF56349">
    <property type="entry name" value="DNA breaking-rejoining enzymes"/>
    <property type="match status" value="1"/>
</dbReference>
<dbReference type="EMBL" id="JBFRYA010000017">
    <property type="protein sequence ID" value="MEX1670510.1"/>
    <property type="molecule type" value="Genomic_DNA"/>
</dbReference>
<feature type="domain" description="Tyr recombinase" evidence="2">
    <location>
        <begin position="492"/>
        <end position="722"/>
    </location>
</feature>